<protein>
    <submittedName>
        <fullName evidence="2">Uncharacterized protein MANES_08G058100</fullName>
    </submittedName>
</protein>
<sequence length="76" mass="8754">MRKINNNKMKHNVNKTFCGKEPRKPLYLLCNNSITDIKRGIHRQGRNVPWLSYKGSKSKRKGQGSEHSLCVISSEI</sequence>
<dbReference type="EMBL" id="GGEC01020781">
    <property type="protein sequence ID" value="MBX01265.1"/>
    <property type="molecule type" value="Transcribed_RNA"/>
</dbReference>
<dbReference type="AlphaFoldDB" id="A0A2P2K6B2"/>
<evidence type="ECO:0000256" key="1">
    <source>
        <dbReference type="SAM" id="MobiDB-lite"/>
    </source>
</evidence>
<evidence type="ECO:0000313" key="2">
    <source>
        <dbReference type="EMBL" id="MBX01265.1"/>
    </source>
</evidence>
<name>A0A2P2K6B2_RHIMU</name>
<accession>A0A2P2K6B2</accession>
<reference evidence="2" key="1">
    <citation type="submission" date="2018-02" db="EMBL/GenBank/DDBJ databases">
        <title>Rhizophora mucronata_Transcriptome.</title>
        <authorList>
            <person name="Meera S.P."/>
            <person name="Sreeshan A."/>
            <person name="Augustine A."/>
        </authorList>
    </citation>
    <scope>NUCLEOTIDE SEQUENCE</scope>
    <source>
        <tissue evidence="2">Leaf</tissue>
    </source>
</reference>
<feature type="region of interest" description="Disordered" evidence="1">
    <location>
        <begin position="52"/>
        <end position="76"/>
    </location>
</feature>
<proteinExistence type="predicted"/>
<organism evidence="2">
    <name type="scientific">Rhizophora mucronata</name>
    <name type="common">Asiatic mangrove</name>
    <dbReference type="NCBI Taxonomy" id="61149"/>
    <lineage>
        <taxon>Eukaryota</taxon>
        <taxon>Viridiplantae</taxon>
        <taxon>Streptophyta</taxon>
        <taxon>Embryophyta</taxon>
        <taxon>Tracheophyta</taxon>
        <taxon>Spermatophyta</taxon>
        <taxon>Magnoliopsida</taxon>
        <taxon>eudicotyledons</taxon>
        <taxon>Gunneridae</taxon>
        <taxon>Pentapetalae</taxon>
        <taxon>rosids</taxon>
        <taxon>fabids</taxon>
        <taxon>Malpighiales</taxon>
        <taxon>Rhizophoraceae</taxon>
        <taxon>Rhizophora</taxon>
    </lineage>
</organism>